<accession>A0A814M528</accession>
<evidence type="ECO:0000313" key="2">
    <source>
        <dbReference type="EMBL" id="CAF1057331.1"/>
    </source>
</evidence>
<dbReference type="Proteomes" id="UP000682733">
    <property type="component" value="Unassembled WGS sequence"/>
</dbReference>
<dbReference type="EMBL" id="CAJOBC010004803">
    <property type="protein sequence ID" value="CAF3841312.1"/>
    <property type="molecule type" value="Genomic_DNA"/>
</dbReference>
<dbReference type="AlphaFoldDB" id="A0A814M528"/>
<evidence type="ECO:0000256" key="1">
    <source>
        <dbReference type="SAM" id="SignalP"/>
    </source>
</evidence>
<dbReference type="EMBL" id="CAJNOK010008213">
    <property type="protein sequence ID" value="CAF1057331.1"/>
    <property type="molecule type" value="Genomic_DNA"/>
</dbReference>
<proteinExistence type="predicted"/>
<sequence>MRFTFIVLCSIALLLSLTTALPIHDRRTQRGLVPDLSGLSGLFSGTFTFPEIDWDALHASIAQWTEENGHLLQGNK</sequence>
<name>A0A814M528_9BILA</name>
<evidence type="ECO:0000313" key="5">
    <source>
        <dbReference type="EMBL" id="CAF3841312.1"/>
    </source>
</evidence>
<dbReference type="OrthoDB" id="9997790at2759"/>
<feature type="chain" id="PRO_5035684831" evidence="1">
    <location>
        <begin position="21"/>
        <end position="76"/>
    </location>
</feature>
<keyword evidence="6" id="KW-1185">Reference proteome</keyword>
<protein>
    <submittedName>
        <fullName evidence="3">Uncharacterized protein</fullName>
    </submittedName>
</protein>
<comment type="caution">
    <text evidence="3">The sequence shown here is derived from an EMBL/GenBank/DDBJ whole genome shotgun (WGS) entry which is preliminary data.</text>
</comment>
<gene>
    <name evidence="3" type="ORF">GPM918_LOCUS17454</name>
    <name evidence="2" type="ORF">OVA965_LOCUS17238</name>
    <name evidence="5" type="ORF">SRO942_LOCUS17452</name>
    <name evidence="4" type="ORF">TMI583_LOCUS17252</name>
</gene>
<keyword evidence="1" id="KW-0732">Signal</keyword>
<reference evidence="3" key="1">
    <citation type="submission" date="2021-02" db="EMBL/GenBank/DDBJ databases">
        <authorList>
            <person name="Nowell W R."/>
        </authorList>
    </citation>
    <scope>NUCLEOTIDE SEQUENCE</scope>
</reference>
<feature type="signal peptide" evidence="1">
    <location>
        <begin position="1"/>
        <end position="20"/>
    </location>
</feature>
<organism evidence="3 6">
    <name type="scientific">Didymodactylos carnosus</name>
    <dbReference type="NCBI Taxonomy" id="1234261"/>
    <lineage>
        <taxon>Eukaryota</taxon>
        <taxon>Metazoa</taxon>
        <taxon>Spiralia</taxon>
        <taxon>Gnathifera</taxon>
        <taxon>Rotifera</taxon>
        <taxon>Eurotatoria</taxon>
        <taxon>Bdelloidea</taxon>
        <taxon>Philodinida</taxon>
        <taxon>Philodinidae</taxon>
        <taxon>Didymodactylos</taxon>
    </lineage>
</organism>
<dbReference type="Proteomes" id="UP000681722">
    <property type="component" value="Unassembled WGS sequence"/>
</dbReference>
<evidence type="ECO:0000313" key="3">
    <source>
        <dbReference type="EMBL" id="CAF1074645.1"/>
    </source>
</evidence>
<evidence type="ECO:0000313" key="6">
    <source>
        <dbReference type="Proteomes" id="UP000663829"/>
    </source>
</evidence>
<dbReference type="Proteomes" id="UP000663829">
    <property type="component" value="Unassembled WGS sequence"/>
</dbReference>
<evidence type="ECO:0000313" key="4">
    <source>
        <dbReference type="EMBL" id="CAF3823400.1"/>
    </source>
</evidence>
<dbReference type="EMBL" id="CAJNOQ010004803">
    <property type="protein sequence ID" value="CAF1074645.1"/>
    <property type="molecule type" value="Genomic_DNA"/>
</dbReference>
<dbReference type="EMBL" id="CAJOBA010008231">
    <property type="protein sequence ID" value="CAF3823400.1"/>
    <property type="molecule type" value="Genomic_DNA"/>
</dbReference>
<dbReference type="Proteomes" id="UP000677228">
    <property type="component" value="Unassembled WGS sequence"/>
</dbReference>